<organism evidence="1 2">
    <name type="scientific">Tribonema minus</name>
    <dbReference type="NCBI Taxonomy" id="303371"/>
    <lineage>
        <taxon>Eukaryota</taxon>
        <taxon>Sar</taxon>
        <taxon>Stramenopiles</taxon>
        <taxon>Ochrophyta</taxon>
        <taxon>PX clade</taxon>
        <taxon>Xanthophyceae</taxon>
        <taxon>Tribonematales</taxon>
        <taxon>Tribonemataceae</taxon>
        <taxon>Tribonema</taxon>
    </lineage>
</organism>
<reference evidence="1" key="1">
    <citation type="submission" date="2021-02" db="EMBL/GenBank/DDBJ databases">
        <title>First Annotated Genome of the Yellow-green Alga Tribonema minus.</title>
        <authorList>
            <person name="Mahan K.M."/>
        </authorList>
    </citation>
    <scope>NUCLEOTIDE SEQUENCE</scope>
    <source>
        <strain evidence="1">UTEX B ZZ1240</strain>
    </source>
</reference>
<dbReference type="InterPro" id="IPR002110">
    <property type="entry name" value="Ankyrin_rpt"/>
</dbReference>
<dbReference type="Pfam" id="PF12796">
    <property type="entry name" value="Ank_2"/>
    <property type="match status" value="1"/>
</dbReference>
<dbReference type="OrthoDB" id="204260at2759"/>
<protein>
    <submittedName>
        <fullName evidence="1">Uncharacterized protein</fullName>
    </submittedName>
</protein>
<proteinExistence type="predicted"/>
<dbReference type="AlphaFoldDB" id="A0A836CA41"/>
<dbReference type="SUPFAM" id="SSF48403">
    <property type="entry name" value="Ankyrin repeat"/>
    <property type="match status" value="1"/>
</dbReference>
<dbReference type="Gene3D" id="1.25.40.20">
    <property type="entry name" value="Ankyrin repeat-containing domain"/>
    <property type="match status" value="1"/>
</dbReference>
<accession>A0A836CA41</accession>
<dbReference type="Proteomes" id="UP000664859">
    <property type="component" value="Unassembled WGS sequence"/>
</dbReference>
<evidence type="ECO:0000313" key="2">
    <source>
        <dbReference type="Proteomes" id="UP000664859"/>
    </source>
</evidence>
<dbReference type="InterPro" id="IPR036770">
    <property type="entry name" value="Ankyrin_rpt-contain_sf"/>
</dbReference>
<name>A0A836CA41_9STRA</name>
<sequence>MHDYTMATINAVRQADLDALRMLHAEGHGMNACNKFAESLVHMAGRSGNCAVMEFLIDCTGPEGLTICDDYGRTPLHDACWATEPCFDLVSFILDHDSSMLMVVDRRGYTPLSYVKRDQWGAWHAFIDAVKDKYWPTLQG</sequence>
<comment type="caution">
    <text evidence="1">The sequence shown here is derived from an EMBL/GenBank/DDBJ whole genome shotgun (WGS) entry which is preliminary data.</text>
</comment>
<gene>
    <name evidence="1" type="ORF">JKP88DRAFT_189654</name>
</gene>
<dbReference type="EMBL" id="JAFCMP010000532">
    <property type="protein sequence ID" value="KAG5176876.1"/>
    <property type="molecule type" value="Genomic_DNA"/>
</dbReference>
<evidence type="ECO:0000313" key="1">
    <source>
        <dbReference type="EMBL" id="KAG5176876.1"/>
    </source>
</evidence>
<keyword evidence="2" id="KW-1185">Reference proteome</keyword>